<keyword evidence="1" id="KW-1133">Transmembrane helix</keyword>
<sequence>MLCIILYIDEQYTNFNVSLYYYVCVVAYLLCVLCVARLFRAPLHLLRERDVFPGTCFVCITRGMCLIYIPFYSFVFFVLFWNFVVYVDDDDVDVFFLSVS</sequence>
<reference evidence="2" key="1">
    <citation type="submission" date="2021-05" db="EMBL/GenBank/DDBJ databases">
        <authorList>
            <person name="Alioto T."/>
            <person name="Alioto T."/>
            <person name="Gomez Garrido J."/>
        </authorList>
    </citation>
    <scope>NUCLEOTIDE SEQUENCE</scope>
</reference>
<accession>A0A8D9BH99</accession>
<keyword evidence="1" id="KW-0812">Transmembrane</keyword>
<name>A0A8D9BH99_9HEMI</name>
<feature type="transmembrane region" description="Helical" evidence="1">
    <location>
        <begin position="19"/>
        <end position="39"/>
    </location>
</feature>
<proteinExistence type="predicted"/>
<evidence type="ECO:0000313" key="2">
    <source>
        <dbReference type="EMBL" id="CAG6783099.1"/>
    </source>
</evidence>
<evidence type="ECO:0000256" key="1">
    <source>
        <dbReference type="SAM" id="Phobius"/>
    </source>
</evidence>
<dbReference type="EMBL" id="HBUF01630490">
    <property type="protein sequence ID" value="CAG6783099.1"/>
    <property type="molecule type" value="Transcribed_RNA"/>
</dbReference>
<feature type="transmembrane region" description="Helical" evidence="1">
    <location>
        <begin position="51"/>
        <end position="81"/>
    </location>
</feature>
<protein>
    <submittedName>
        <fullName evidence="2">Uncharacterized protein</fullName>
    </submittedName>
</protein>
<organism evidence="2">
    <name type="scientific">Cacopsylla melanoneura</name>
    <dbReference type="NCBI Taxonomy" id="428564"/>
    <lineage>
        <taxon>Eukaryota</taxon>
        <taxon>Metazoa</taxon>
        <taxon>Ecdysozoa</taxon>
        <taxon>Arthropoda</taxon>
        <taxon>Hexapoda</taxon>
        <taxon>Insecta</taxon>
        <taxon>Pterygota</taxon>
        <taxon>Neoptera</taxon>
        <taxon>Paraneoptera</taxon>
        <taxon>Hemiptera</taxon>
        <taxon>Sternorrhyncha</taxon>
        <taxon>Psylloidea</taxon>
        <taxon>Psyllidae</taxon>
        <taxon>Psyllinae</taxon>
        <taxon>Cacopsylla</taxon>
    </lineage>
</organism>
<dbReference type="AlphaFoldDB" id="A0A8D9BH99"/>
<keyword evidence="1" id="KW-0472">Membrane</keyword>